<protein>
    <submittedName>
        <fullName evidence="1">Uncharacterized protein</fullName>
    </submittedName>
</protein>
<organism evidence="1 2">
    <name type="scientific">Schizopora paradoxa</name>
    <dbReference type="NCBI Taxonomy" id="27342"/>
    <lineage>
        <taxon>Eukaryota</taxon>
        <taxon>Fungi</taxon>
        <taxon>Dikarya</taxon>
        <taxon>Basidiomycota</taxon>
        <taxon>Agaricomycotina</taxon>
        <taxon>Agaricomycetes</taxon>
        <taxon>Hymenochaetales</taxon>
        <taxon>Schizoporaceae</taxon>
        <taxon>Schizopora</taxon>
    </lineage>
</organism>
<dbReference type="EMBL" id="KQ086049">
    <property type="protein sequence ID" value="KLO09652.1"/>
    <property type="molecule type" value="Genomic_DNA"/>
</dbReference>
<keyword evidence="2" id="KW-1185">Reference proteome</keyword>
<evidence type="ECO:0000313" key="2">
    <source>
        <dbReference type="Proteomes" id="UP000053477"/>
    </source>
</evidence>
<dbReference type="AlphaFoldDB" id="A0A0H2RDN7"/>
<dbReference type="InParanoid" id="A0A0H2RDN7"/>
<reference evidence="1 2" key="1">
    <citation type="submission" date="2015-04" db="EMBL/GenBank/DDBJ databases">
        <title>Complete genome sequence of Schizopora paradoxa KUC8140, a cosmopolitan wood degrader in East Asia.</title>
        <authorList>
            <consortium name="DOE Joint Genome Institute"/>
            <person name="Min B."/>
            <person name="Park H."/>
            <person name="Jang Y."/>
            <person name="Kim J.-J."/>
            <person name="Kim K.H."/>
            <person name="Pangilinan J."/>
            <person name="Lipzen A."/>
            <person name="Riley R."/>
            <person name="Grigoriev I.V."/>
            <person name="Spatafora J.W."/>
            <person name="Choi I.-G."/>
        </authorList>
    </citation>
    <scope>NUCLEOTIDE SEQUENCE [LARGE SCALE GENOMIC DNA]</scope>
    <source>
        <strain evidence="1 2">KUC8140</strain>
    </source>
</reference>
<dbReference type="Proteomes" id="UP000053477">
    <property type="component" value="Unassembled WGS sequence"/>
</dbReference>
<gene>
    <name evidence="1" type="ORF">SCHPADRAFT_907578</name>
</gene>
<proteinExistence type="predicted"/>
<accession>A0A0H2RDN7</accession>
<name>A0A0H2RDN7_9AGAM</name>
<evidence type="ECO:0000313" key="1">
    <source>
        <dbReference type="EMBL" id="KLO09652.1"/>
    </source>
</evidence>
<sequence length="58" mass="6646">MVRNWQRGMLQCSPHCFLHSSTFLGPFGEFLGANKSSRALLSERLAARSRKHRGKEEK</sequence>